<evidence type="ECO:0000313" key="3">
    <source>
        <dbReference type="EMBL" id="MXV63495.1"/>
    </source>
</evidence>
<dbReference type="InterPro" id="IPR029464">
    <property type="entry name" value="HSDR_N"/>
</dbReference>
<dbReference type="AlphaFoldDB" id="A0A6B0VQB6"/>
<gene>
    <name evidence="3" type="ORF">GS429_15815</name>
</gene>
<evidence type="ECO:0000259" key="2">
    <source>
        <dbReference type="Pfam" id="PF13588"/>
    </source>
</evidence>
<protein>
    <recommendedName>
        <fullName evidence="2">Type I restriction enzyme R protein N-terminal domain-containing protein</fullName>
    </recommendedName>
</protein>
<dbReference type="EMBL" id="WUYX01000053">
    <property type="protein sequence ID" value="MXV63495.1"/>
    <property type="molecule type" value="Genomic_DNA"/>
</dbReference>
<accession>A0A6B0VQB6</accession>
<name>A0A6B0VQB6_9EURY</name>
<keyword evidence="4" id="KW-1185">Reference proteome</keyword>
<evidence type="ECO:0000256" key="1">
    <source>
        <dbReference type="SAM" id="MobiDB-lite"/>
    </source>
</evidence>
<feature type="region of interest" description="Disordered" evidence="1">
    <location>
        <begin position="229"/>
        <end position="248"/>
    </location>
</feature>
<sequence length="398" mass="45363">MNGGAVRDYVDQSQTLLETSPQMDEENTKVKLVQPFIDLLGWDFYSTDVQLEYTVQMGTQSSRVDYALMVGDTPVVFIEAKPARSDLSESDIRQLQSYMRQELSVDWGVLTNGRVFEILSVNGDDRRDGETSIATFDLDEVGENPEILEILTKDAIQSGRADEIARQLTETNRAIRRLTDREEPIAERLTDILRDELGETPLDLEEQSLDFVHALRSTLRDRREFIGKSTDKEPDTIESEQIDNDSRSEEADIEAIKDSVVGEIGRQDIEGEDDAQVAVFPTRESGIPFLLENNAWGFVRIGRDFNYVAMYVTGDVREVRYFATVKDVVDPDEPDLVREPSEYVDRAKVGENKKVVRFEEGSLYRLEDPIPYESKYPQGHRYTTLGEFRTAETTDNIL</sequence>
<comment type="caution">
    <text evidence="3">The sequence shown here is derived from an EMBL/GenBank/DDBJ whole genome shotgun (WGS) entry which is preliminary data.</text>
</comment>
<feature type="domain" description="Type I restriction enzyme R protein N-terminal" evidence="2">
    <location>
        <begin position="25"/>
        <end position="123"/>
    </location>
</feature>
<dbReference type="Proteomes" id="UP000434101">
    <property type="component" value="Unassembled WGS sequence"/>
</dbReference>
<evidence type="ECO:0000313" key="4">
    <source>
        <dbReference type="Proteomes" id="UP000434101"/>
    </source>
</evidence>
<dbReference type="Gene3D" id="3.90.1570.30">
    <property type="match status" value="1"/>
</dbReference>
<organism evidence="3 4">
    <name type="scientific">Natronorubrum halalkaliphilum</name>
    <dbReference type="NCBI Taxonomy" id="2691917"/>
    <lineage>
        <taxon>Archaea</taxon>
        <taxon>Methanobacteriati</taxon>
        <taxon>Methanobacteriota</taxon>
        <taxon>Stenosarchaea group</taxon>
        <taxon>Halobacteria</taxon>
        <taxon>Halobacteriales</taxon>
        <taxon>Natrialbaceae</taxon>
        <taxon>Natronorubrum</taxon>
    </lineage>
</organism>
<reference evidence="3 4" key="1">
    <citation type="submission" date="2020-01" db="EMBL/GenBank/DDBJ databases">
        <title>Natronorubrum sp. JWXQ-INN 674 isolated from Inner Mongolia Autonomous Region of China.</title>
        <authorList>
            <person name="Xue Q."/>
        </authorList>
    </citation>
    <scope>NUCLEOTIDE SEQUENCE [LARGE SCALE GENOMIC DNA]</scope>
    <source>
        <strain evidence="3 4">JWXQ-INN-674</strain>
    </source>
</reference>
<dbReference type="OrthoDB" id="330911at2157"/>
<dbReference type="Pfam" id="PF13588">
    <property type="entry name" value="HSDR_N_2"/>
    <property type="match status" value="1"/>
</dbReference>
<proteinExistence type="predicted"/>